<dbReference type="OrthoDB" id="7474798at2759"/>
<reference evidence="2 3" key="1">
    <citation type="journal article" date="2019" name="Commun. Biol.">
        <title>The bagworm genome reveals a unique fibroin gene that provides high tensile strength.</title>
        <authorList>
            <person name="Kono N."/>
            <person name="Nakamura H."/>
            <person name="Ohtoshi R."/>
            <person name="Tomita M."/>
            <person name="Numata K."/>
            <person name="Arakawa K."/>
        </authorList>
    </citation>
    <scope>NUCLEOTIDE SEQUENCE [LARGE SCALE GENOMIC DNA]</scope>
</reference>
<keyword evidence="3" id="KW-1185">Reference proteome</keyword>
<accession>A0A4C1WT36</accession>
<organism evidence="2 3">
    <name type="scientific">Eumeta variegata</name>
    <name type="common">Bagworm moth</name>
    <name type="synonym">Eumeta japonica</name>
    <dbReference type="NCBI Taxonomy" id="151549"/>
    <lineage>
        <taxon>Eukaryota</taxon>
        <taxon>Metazoa</taxon>
        <taxon>Ecdysozoa</taxon>
        <taxon>Arthropoda</taxon>
        <taxon>Hexapoda</taxon>
        <taxon>Insecta</taxon>
        <taxon>Pterygota</taxon>
        <taxon>Neoptera</taxon>
        <taxon>Endopterygota</taxon>
        <taxon>Lepidoptera</taxon>
        <taxon>Glossata</taxon>
        <taxon>Ditrysia</taxon>
        <taxon>Tineoidea</taxon>
        <taxon>Psychidae</taxon>
        <taxon>Oiketicinae</taxon>
        <taxon>Eumeta</taxon>
    </lineage>
</organism>
<protein>
    <submittedName>
        <fullName evidence="2">Uncharacterized protein</fullName>
    </submittedName>
</protein>
<dbReference type="Proteomes" id="UP000299102">
    <property type="component" value="Unassembled WGS sequence"/>
</dbReference>
<dbReference type="AlphaFoldDB" id="A0A4C1WT36"/>
<comment type="caution">
    <text evidence="2">The sequence shown here is derived from an EMBL/GenBank/DDBJ whole genome shotgun (WGS) entry which is preliminary data.</text>
</comment>
<name>A0A4C1WT36_EUMVA</name>
<dbReference type="EMBL" id="BGZK01000619">
    <property type="protein sequence ID" value="GBP53255.1"/>
    <property type="molecule type" value="Genomic_DNA"/>
</dbReference>
<feature type="coiled-coil region" evidence="1">
    <location>
        <begin position="22"/>
        <end position="70"/>
    </location>
</feature>
<evidence type="ECO:0000313" key="2">
    <source>
        <dbReference type="EMBL" id="GBP53255.1"/>
    </source>
</evidence>
<keyword evidence="1" id="KW-0175">Coiled coil</keyword>
<proteinExistence type="predicted"/>
<evidence type="ECO:0000256" key="1">
    <source>
        <dbReference type="SAM" id="Coils"/>
    </source>
</evidence>
<evidence type="ECO:0000313" key="3">
    <source>
        <dbReference type="Proteomes" id="UP000299102"/>
    </source>
</evidence>
<sequence>MITYKATARQIEKKLKHTLSELKTSKASCEQLLQEREDSEKEMLSVSDKNKQMRREFVELHSQLIDIREERNRLQRTVDGFDRSSGALEDTLKFTTDLKVKLRDAYTRLTVLQQENNYLNAS</sequence>
<gene>
    <name evidence="2" type="ORF">EVAR_88139_1</name>
</gene>
<dbReference type="SUPFAM" id="SSF90257">
    <property type="entry name" value="Myosin rod fragments"/>
    <property type="match status" value="1"/>
</dbReference>